<feature type="domain" description="Cas12f1-like TNB" evidence="2">
    <location>
        <begin position="2"/>
        <end position="50"/>
    </location>
</feature>
<dbReference type="Pfam" id="PF07282">
    <property type="entry name" value="Cas12f1-like_TNB"/>
    <property type="match status" value="1"/>
</dbReference>
<dbReference type="STRING" id="765420.OSCT_1047"/>
<organism evidence="3 4">
    <name type="scientific">Oscillochloris trichoides DG-6</name>
    <dbReference type="NCBI Taxonomy" id="765420"/>
    <lineage>
        <taxon>Bacteria</taxon>
        <taxon>Bacillati</taxon>
        <taxon>Chloroflexota</taxon>
        <taxon>Chloroflexia</taxon>
        <taxon>Chloroflexales</taxon>
        <taxon>Chloroflexineae</taxon>
        <taxon>Oscillochloridaceae</taxon>
        <taxon>Oscillochloris</taxon>
    </lineage>
</organism>
<comment type="caution">
    <text evidence="3">The sequence shown here is derived from an EMBL/GenBank/DDBJ whole genome shotgun (WGS) entry which is preliminary data.</text>
</comment>
<dbReference type="EMBL" id="ADVR01000027">
    <property type="protein sequence ID" value="EFO81083.1"/>
    <property type="molecule type" value="Genomic_DNA"/>
</dbReference>
<dbReference type="eggNOG" id="COG0675">
    <property type="taxonomic scope" value="Bacteria"/>
</dbReference>
<sequence>MIVVPPHHTTQRCSRCGKLPLVAKTLADREHRCAHCGYVADRDVNAAQNILRLGSSLQDKTCADGQCVS</sequence>
<protein>
    <submittedName>
        <fullName evidence="3">Transposase</fullName>
    </submittedName>
</protein>
<gene>
    <name evidence="3" type="ORF">OSCT_1047</name>
</gene>
<dbReference type="GO" id="GO:0003677">
    <property type="term" value="F:DNA binding"/>
    <property type="evidence" value="ECO:0007669"/>
    <property type="project" value="UniProtKB-KW"/>
</dbReference>
<keyword evidence="1" id="KW-0238">DNA-binding</keyword>
<keyword evidence="4" id="KW-1185">Reference proteome</keyword>
<reference evidence="3 4" key="1">
    <citation type="journal article" date="2011" name="J. Bacteriol.">
        <title>Draft genome sequence of the anoxygenic filamentous phototrophic bacterium Oscillochloris trichoides subsp. DG-6.</title>
        <authorList>
            <person name="Kuznetsov B.B."/>
            <person name="Ivanovsky R.N."/>
            <person name="Keppen O.I."/>
            <person name="Sukhacheva M.V."/>
            <person name="Bumazhkin B.K."/>
            <person name="Patutina E.O."/>
            <person name="Beletsky A.V."/>
            <person name="Mardanov A.V."/>
            <person name="Baslerov R.V."/>
            <person name="Panteleeva A.N."/>
            <person name="Kolganova T.V."/>
            <person name="Ravin N.V."/>
            <person name="Skryabin K.G."/>
        </authorList>
    </citation>
    <scope>NUCLEOTIDE SEQUENCE [LARGE SCALE GENOMIC DNA]</scope>
    <source>
        <strain evidence="3 4">DG-6</strain>
    </source>
</reference>
<dbReference type="HOGENOM" id="CLU_2771913_0_0_0"/>
<evidence type="ECO:0000313" key="3">
    <source>
        <dbReference type="EMBL" id="EFO81083.1"/>
    </source>
</evidence>
<dbReference type="AlphaFoldDB" id="E1ICJ6"/>
<dbReference type="Proteomes" id="UP000054010">
    <property type="component" value="Unassembled WGS sequence"/>
</dbReference>
<accession>E1ICJ6</accession>
<evidence type="ECO:0000259" key="2">
    <source>
        <dbReference type="Pfam" id="PF07282"/>
    </source>
</evidence>
<dbReference type="InterPro" id="IPR010095">
    <property type="entry name" value="Cas12f1-like_TNB"/>
</dbReference>
<evidence type="ECO:0000313" key="4">
    <source>
        <dbReference type="Proteomes" id="UP000054010"/>
    </source>
</evidence>
<proteinExistence type="predicted"/>
<evidence type="ECO:0000256" key="1">
    <source>
        <dbReference type="ARBA" id="ARBA00023125"/>
    </source>
</evidence>
<name>E1ICJ6_9CHLR</name>